<sequence>MLGYQFTTEYKAGSTNSAADALSRRHDIYCLPLLVAISAGRYEFLDELCKENMECSNLKALQKQILAGTLDLAYYSYWNGLLMFKNRFIISKESKLKTLLLQEFHETPTGGHAEIERNFLGLSASFFWEGMRNDVKKFVANCLTCQTIKYSIVAPYGLLQPLEMPERVWEDLAFDFIVGLRNSRGYSTILVVIDRLTKYALGPLPTHYSASKAEYLYNSSHHTAIGMTPFQAVYGRPPTTIPAYVRGSTSVQAVEEGLLTRDSILK</sequence>
<dbReference type="InterPro" id="IPR041588">
    <property type="entry name" value="Integrase_H2C2"/>
</dbReference>
<dbReference type="EMBL" id="JAEACU010000002">
    <property type="protein sequence ID" value="KAH7542315.1"/>
    <property type="molecule type" value="Genomic_DNA"/>
</dbReference>
<gene>
    <name evidence="2" type="ORF">FEM48_Zijuj02G0060600</name>
</gene>
<dbReference type="Proteomes" id="UP000813462">
    <property type="component" value="Unassembled WGS sequence"/>
</dbReference>
<protein>
    <recommendedName>
        <fullName evidence="1">Integrase zinc-binding domain-containing protein</fullName>
    </recommendedName>
</protein>
<feature type="domain" description="Integrase zinc-binding" evidence="1">
    <location>
        <begin position="94"/>
        <end position="150"/>
    </location>
</feature>
<evidence type="ECO:0000313" key="2">
    <source>
        <dbReference type="EMBL" id="KAH7542315.1"/>
    </source>
</evidence>
<organism evidence="2 3">
    <name type="scientific">Ziziphus jujuba var. spinosa</name>
    <dbReference type="NCBI Taxonomy" id="714518"/>
    <lineage>
        <taxon>Eukaryota</taxon>
        <taxon>Viridiplantae</taxon>
        <taxon>Streptophyta</taxon>
        <taxon>Embryophyta</taxon>
        <taxon>Tracheophyta</taxon>
        <taxon>Spermatophyta</taxon>
        <taxon>Magnoliopsida</taxon>
        <taxon>eudicotyledons</taxon>
        <taxon>Gunneridae</taxon>
        <taxon>Pentapetalae</taxon>
        <taxon>rosids</taxon>
        <taxon>fabids</taxon>
        <taxon>Rosales</taxon>
        <taxon>Rhamnaceae</taxon>
        <taxon>Paliureae</taxon>
        <taxon>Ziziphus</taxon>
    </lineage>
</organism>
<dbReference type="AlphaFoldDB" id="A0A978VU20"/>
<evidence type="ECO:0000313" key="3">
    <source>
        <dbReference type="Proteomes" id="UP000813462"/>
    </source>
</evidence>
<dbReference type="PANTHER" id="PTHR47266">
    <property type="entry name" value="ENDONUCLEASE-RELATED"/>
    <property type="match status" value="1"/>
</dbReference>
<evidence type="ECO:0000259" key="1">
    <source>
        <dbReference type="Pfam" id="PF17921"/>
    </source>
</evidence>
<dbReference type="GO" id="GO:0003676">
    <property type="term" value="F:nucleic acid binding"/>
    <property type="evidence" value="ECO:0007669"/>
    <property type="project" value="InterPro"/>
</dbReference>
<dbReference type="Pfam" id="PF17921">
    <property type="entry name" value="Integrase_H2C2"/>
    <property type="match status" value="1"/>
</dbReference>
<accession>A0A978VU20</accession>
<proteinExistence type="predicted"/>
<dbReference type="Gene3D" id="1.10.340.70">
    <property type="match status" value="1"/>
</dbReference>
<comment type="caution">
    <text evidence="2">The sequence shown here is derived from an EMBL/GenBank/DDBJ whole genome shotgun (WGS) entry which is preliminary data.</text>
</comment>
<dbReference type="InterPro" id="IPR052160">
    <property type="entry name" value="Gypsy_RT_Integrase-like"/>
</dbReference>
<dbReference type="Gene3D" id="3.30.420.10">
    <property type="entry name" value="Ribonuclease H-like superfamily/Ribonuclease H"/>
    <property type="match status" value="1"/>
</dbReference>
<name>A0A978VU20_ZIZJJ</name>
<dbReference type="InterPro" id="IPR036397">
    <property type="entry name" value="RNaseH_sf"/>
</dbReference>
<reference evidence="2" key="1">
    <citation type="journal article" date="2021" name="Front. Plant Sci.">
        <title>Chromosome-Scale Genome Assembly for Chinese Sour Jujube and Insights Into Its Genome Evolution and Domestication Signature.</title>
        <authorList>
            <person name="Shen L.-Y."/>
            <person name="Luo H."/>
            <person name="Wang X.-L."/>
            <person name="Wang X.-M."/>
            <person name="Qiu X.-J."/>
            <person name="Liu H."/>
            <person name="Zhou S.-S."/>
            <person name="Jia K.-H."/>
            <person name="Nie S."/>
            <person name="Bao Y.-T."/>
            <person name="Zhang R.-G."/>
            <person name="Yun Q.-Z."/>
            <person name="Chai Y.-H."/>
            <person name="Lu J.-Y."/>
            <person name="Li Y."/>
            <person name="Zhao S.-W."/>
            <person name="Mao J.-F."/>
            <person name="Jia S.-G."/>
            <person name="Mao Y.-M."/>
        </authorList>
    </citation>
    <scope>NUCLEOTIDE SEQUENCE</scope>
    <source>
        <strain evidence="2">AT0</strain>
        <tissue evidence="2">Leaf</tissue>
    </source>
</reference>